<dbReference type="AlphaFoldDB" id="A0A1R3IR09"/>
<dbReference type="PANTHER" id="PTHR12329:SF40">
    <property type="entry name" value="BAG FAMILY MOLECULAR CHAPERONE REGULATOR 4"/>
    <property type="match status" value="1"/>
</dbReference>
<reference evidence="5 6" key="1">
    <citation type="submission" date="2013-09" db="EMBL/GenBank/DDBJ databases">
        <title>Corchorus capsularis genome sequencing.</title>
        <authorList>
            <person name="Alam M."/>
            <person name="Haque M.S."/>
            <person name="Islam M.S."/>
            <person name="Emdad E.M."/>
            <person name="Islam M.M."/>
            <person name="Ahmed B."/>
            <person name="Halim A."/>
            <person name="Hossen Q.M.M."/>
            <person name="Hossain M.Z."/>
            <person name="Ahmed R."/>
            <person name="Khan M.M."/>
            <person name="Islam R."/>
            <person name="Rashid M.M."/>
            <person name="Khan S.A."/>
            <person name="Rahman M.S."/>
            <person name="Alam M."/>
        </authorList>
    </citation>
    <scope>NUCLEOTIDE SEQUENCE [LARGE SCALE GENOMIC DNA]</scope>
    <source>
        <strain evidence="6">cv. CVL-1</strain>
        <tissue evidence="5">Whole seedling</tissue>
    </source>
</reference>
<sequence>MKNSNAQSEEADWEVRPGGLLVQRRDEQEDHLHLHLHPHKDNHETVAASSSGPMIKINVSHGPAQHELFVPAHSTFGELKKEIAKKTGLEPDKQKVLFRGKEKPDNEHLQVAGVKDKSKVLLTENQSNTEKVEETTDSIENKVKVEEMVQSEEQSKAFAAVAGVRKEVDKLSERVAALEVAVNSGTKIANEEFDVSAELLMRELLKLDGIEAEGEAKLQRKAEVGTFGIQVRRVQNFHETLDKLKARNSNPFSDSSKSASVTTNWETFDSGMGSLTAPPPKSSSTVTQDWERFD</sequence>
<accession>A0A1R3IR09</accession>
<dbReference type="GO" id="GO:0009651">
    <property type="term" value="P:response to salt stress"/>
    <property type="evidence" value="ECO:0007669"/>
    <property type="project" value="EnsemblPlants"/>
</dbReference>
<dbReference type="Proteomes" id="UP000188268">
    <property type="component" value="Unassembled WGS sequence"/>
</dbReference>
<organism evidence="5 6">
    <name type="scientific">Corchorus capsularis</name>
    <name type="common">Jute</name>
    <dbReference type="NCBI Taxonomy" id="210143"/>
    <lineage>
        <taxon>Eukaryota</taxon>
        <taxon>Viridiplantae</taxon>
        <taxon>Streptophyta</taxon>
        <taxon>Embryophyta</taxon>
        <taxon>Tracheophyta</taxon>
        <taxon>Spermatophyta</taxon>
        <taxon>Magnoliopsida</taxon>
        <taxon>eudicotyledons</taxon>
        <taxon>Gunneridae</taxon>
        <taxon>Pentapetalae</taxon>
        <taxon>rosids</taxon>
        <taxon>malvids</taxon>
        <taxon>Malvales</taxon>
        <taxon>Malvaceae</taxon>
        <taxon>Grewioideae</taxon>
        <taxon>Apeibeae</taxon>
        <taxon>Corchorus</taxon>
    </lineage>
</organism>
<feature type="domain" description="Ubiquitin-like" evidence="3">
    <location>
        <begin position="55"/>
        <end position="129"/>
    </location>
</feature>
<dbReference type="GO" id="GO:0051087">
    <property type="term" value="F:protein-folding chaperone binding"/>
    <property type="evidence" value="ECO:0007669"/>
    <property type="project" value="InterPro"/>
</dbReference>
<feature type="compositionally biased region" description="Polar residues" evidence="2">
    <location>
        <begin position="247"/>
        <end position="267"/>
    </location>
</feature>
<feature type="region of interest" description="Disordered" evidence="2">
    <location>
        <begin position="247"/>
        <end position="294"/>
    </location>
</feature>
<evidence type="ECO:0000259" key="4">
    <source>
        <dbReference type="PROSITE" id="PS51035"/>
    </source>
</evidence>
<dbReference type="Gramene" id="OMO85001">
    <property type="protein sequence ID" value="OMO85001"/>
    <property type="gene ID" value="CCACVL1_10492"/>
</dbReference>
<dbReference type="InterPro" id="IPR029071">
    <property type="entry name" value="Ubiquitin-like_domsf"/>
</dbReference>
<dbReference type="GO" id="GO:0010228">
    <property type="term" value="P:vegetative to reproductive phase transition of meristem"/>
    <property type="evidence" value="ECO:0007669"/>
    <property type="project" value="EnsemblPlants"/>
</dbReference>
<dbReference type="SMART" id="SM00264">
    <property type="entry name" value="BAG"/>
    <property type="match status" value="1"/>
</dbReference>
<keyword evidence="6" id="KW-1185">Reference proteome</keyword>
<dbReference type="InterPro" id="IPR000626">
    <property type="entry name" value="Ubiquitin-like_dom"/>
</dbReference>
<dbReference type="SUPFAM" id="SSF54236">
    <property type="entry name" value="Ubiquitin-like"/>
    <property type="match status" value="1"/>
</dbReference>
<dbReference type="STRING" id="210143.A0A1R3IR09"/>
<feature type="domain" description="BAG" evidence="4">
    <location>
        <begin position="157"/>
        <end position="245"/>
    </location>
</feature>
<protein>
    <submittedName>
        <fullName evidence="5">Ubiquitin</fullName>
    </submittedName>
</protein>
<dbReference type="GO" id="GO:0000774">
    <property type="term" value="F:adenyl-nucleotide exchange factor activity"/>
    <property type="evidence" value="ECO:0007669"/>
    <property type="project" value="TreeGrafter"/>
</dbReference>
<evidence type="ECO:0000313" key="5">
    <source>
        <dbReference type="EMBL" id="OMO85001.1"/>
    </source>
</evidence>
<gene>
    <name evidence="5" type="ORF">CCACVL1_10492</name>
</gene>
<dbReference type="GO" id="GO:0010119">
    <property type="term" value="P:regulation of stomatal movement"/>
    <property type="evidence" value="ECO:0007669"/>
    <property type="project" value="EnsemblPlants"/>
</dbReference>
<evidence type="ECO:0000256" key="2">
    <source>
        <dbReference type="SAM" id="MobiDB-lite"/>
    </source>
</evidence>
<dbReference type="GO" id="GO:0009409">
    <property type="term" value="P:response to cold"/>
    <property type="evidence" value="ECO:0007669"/>
    <property type="project" value="EnsemblPlants"/>
</dbReference>
<dbReference type="InterPro" id="IPR003103">
    <property type="entry name" value="BAG_domain"/>
</dbReference>
<dbReference type="OrthoDB" id="417450at2759"/>
<dbReference type="PANTHER" id="PTHR12329">
    <property type="entry name" value="BCL2-ASSOCIATED ATHANOGENE"/>
    <property type="match status" value="1"/>
</dbReference>
<dbReference type="OMA" id="HHNHETA"/>
<dbReference type="SMART" id="SM00213">
    <property type="entry name" value="UBQ"/>
    <property type="match status" value="1"/>
</dbReference>
<dbReference type="EMBL" id="AWWV01009653">
    <property type="protein sequence ID" value="OMO85001.1"/>
    <property type="molecule type" value="Genomic_DNA"/>
</dbReference>
<dbReference type="GO" id="GO:0006612">
    <property type="term" value="P:protein targeting to membrane"/>
    <property type="evidence" value="ECO:0007669"/>
    <property type="project" value="EnsemblPlants"/>
</dbReference>
<comment type="caution">
    <text evidence="5">The sequence shown here is derived from an EMBL/GenBank/DDBJ whole genome shotgun (WGS) entry which is preliminary data.</text>
</comment>
<evidence type="ECO:0000259" key="3">
    <source>
        <dbReference type="PROSITE" id="PS50053"/>
    </source>
</evidence>
<proteinExistence type="predicted"/>
<dbReference type="SUPFAM" id="SSF63491">
    <property type="entry name" value="BAG domain"/>
    <property type="match status" value="1"/>
</dbReference>
<keyword evidence="1" id="KW-0143">Chaperone</keyword>
<dbReference type="GO" id="GO:0050821">
    <property type="term" value="P:protein stabilization"/>
    <property type="evidence" value="ECO:0007669"/>
    <property type="project" value="TreeGrafter"/>
</dbReference>
<dbReference type="InterPro" id="IPR039773">
    <property type="entry name" value="BAG_chaperone_regulator"/>
</dbReference>
<dbReference type="Pfam" id="PF00240">
    <property type="entry name" value="ubiquitin"/>
    <property type="match status" value="1"/>
</dbReference>
<dbReference type="GO" id="GO:0070971">
    <property type="term" value="C:endoplasmic reticulum exit site"/>
    <property type="evidence" value="ECO:0007669"/>
    <property type="project" value="EnsemblPlants"/>
</dbReference>
<evidence type="ECO:0000313" key="6">
    <source>
        <dbReference type="Proteomes" id="UP000188268"/>
    </source>
</evidence>
<name>A0A1R3IR09_COCAP</name>
<evidence type="ECO:0000256" key="1">
    <source>
        <dbReference type="ARBA" id="ARBA00023186"/>
    </source>
</evidence>
<dbReference type="PROSITE" id="PS50053">
    <property type="entry name" value="UBIQUITIN_2"/>
    <property type="match status" value="1"/>
</dbReference>
<dbReference type="GO" id="GO:0043268">
    <property type="term" value="P:positive regulation of potassium ion transport"/>
    <property type="evidence" value="ECO:0007669"/>
    <property type="project" value="EnsemblPlants"/>
</dbReference>
<dbReference type="Gene3D" id="1.20.58.120">
    <property type="entry name" value="BAG domain"/>
    <property type="match status" value="1"/>
</dbReference>
<dbReference type="PROSITE" id="PS51035">
    <property type="entry name" value="BAG"/>
    <property type="match status" value="1"/>
</dbReference>
<dbReference type="InterPro" id="IPR036533">
    <property type="entry name" value="BAG_dom_sf"/>
</dbReference>
<dbReference type="Gene3D" id="3.10.20.90">
    <property type="entry name" value="Phosphatidylinositol 3-kinase Catalytic Subunit, Chain A, domain 1"/>
    <property type="match status" value="1"/>
</dbReference>
<dbReference type="Pfam" id="PF02179">
    <property type="entry name" value="BAG"/>
    <property type="match status" value="1"/>
</dbReference>